<dbReference type="SUPFAM" id="SSF54373">
    <property type="entry name" value="FAD-linked reductases, C-terminal domain"/>
    <property type="match status" value="1"/>
</dbReference>
<gene>
    <name evidence="3" type="ORF">K3169_12830</name>
</gene>
<dbReference type="Gene3D" id="3.50.50.60">
    <property type="entry name" value="FAD/NAD(P)-binding domain"/>
    <property type="match status" value="2"/>
</dbReference>
<protein>
    <submittedName>
        <fullName evidence="3">FAD-binding oxidoreductase</fullName>
    </submittedName>
</protein>
<name>A0ABY6FL53_9PSED</name>
<proteinExistence type="predicted"/>
<dbReference type="SUPFAM" id="SSF51905">
    <property type="entry name" value="FAD/NAD(P)-binding domain"/>
    <property type="match status" value="1"/>
</dbReference>
<evidence type="ECO:0000313" key="4">
    <source>
        <dbReference type="Proteomes" id="UP001063228"/>
    </source>
</evidence>
<dbReference type="Proteomes" id="UP001063228">
    <property type="component" value="Chromosome"/>
</dbReference>
<dbReference type="RefSeq" id="WP_263271841.1">
    <property type="nucleotide sequence ID" value="NZ_CP081201.1"/>
</dbReference>
<evidence type="ECO:0000313" key="3">
    <source>
        <dbReference type="EMBL" id="UXZ98678.1"/>
    </source>
</evidence>
<dbReference type="InterPro" id="IPR006076">
    <property type="entry name" value="FAD-dep_OxRdtase"/>
</dbReference>
<accession>A0ABY6FL53</accession>
<keyword evidence="1" id="KW-0560">Oxidoreductase</keyword>
<dbReference type="Gene3D" id="3.30.9.10">
    <property type="entry name" value="D-Amino Acid Oxidase, subunit A, domain 2"/>
    <property type="match status" value="1"/>
</dbReference>
<evidence type="ECO:0000256" key="1">
    <source>
        <dbReference type="ARBA" id="ARBA00023002"/>
    </source>
</evidence>
<keyword evidence="4" id="KW-1185">Reference proteome</keyword>
<dbReference type="Pfam" id="PF01266">
    <property type="entry name" value="DAO"/>
    <property type="match status" value="1"/>
</dbReference>
<sequence length="432" mass="46028">MSSASGMKQHTATTPRHIVVIGGGIVGACTALALLKDGHRVTILEPNDPGGEHAASYGNGAFISPASIIPMSMPGLWKKVPGFLLDPLGPFTIRWQYLLKLAPWLIRFVKAGATPAKAARTAGILSTLLSDAPARHLALATACGVPELIRQDGLLYVYPDRDAFLLEAFSWQLRRDNGIQWWELDADALHEFEPALSRRYTFGVLLESGGHCLDPGAYVRGLVDSFMSQGGELIQVRAEGFNISNARLQSVVTDKGSVVCDGAVITAGIHSKALAKGVGDRVSLESERGYHVQIAQPASGPRIPVMPSDGKMANTMTSSGLRASGQVELAGVGYPPDWKRADILLHHLLKTYPELGDDPSQLNISRWQGNRPSTPDGLPVITKAKATPDVVHAFGHGHVGLASAPMTAEIVASLFAGESTPIDITPFSASRF</sequence>
<dbReference type="PANTHER" id="PTHR13847:SF289">
    <property type="entry name" value="GLYCINE OXIDASE"/>
    <property type="match status" value="1"/>
</dbReference>
<reference evidence="3" key="1">
    <citation type="submission" date="2021-08" db="EMBL/GenBank/DDBJ databases">
        <title>Complete genome sequence of Pseudomonas phytophila.</title>
        <authorList>
            <person name="Weir B.S."/>
            <person name="Templeton M.D."/>
            <person name="Arshed S."/>
            <person name="Andersen M.T."/>
            <person name="Jayaraman J."/>
        </authorList>
    </citation>
    <scope>NUCLEOTIDE SEQUENCE</scope>
    <source>
        <strain evidence="3">ICMP 23753</strain>
    </source>
</reference>
<organism evidence="3 4">
    <name type="scientific">Pseudomonas phytophila</name>
    <dbReference type="NCBI Taxonomy" id="2867264"/>
    <lineage>
        <taxon>Bacteria</taxon>
        <taxon>Pseudomonadati</taxon>
        <taxon>Pseudomonadota</taxon>
        <taxon>Gammaproteobacteria</taxon>
        <taxon>Pseudomonadales</taxon>
        <taxon>Pseudomonadaceae</taxon>
        <taxon>Pseudomonas</taxon>
    </lineage>
</organism>
<feature type="domain" description="FAD dependent oxidoreductase" evidence="2">
    <location>
        <begin position="18"/>
        <end position="414"/>
    </location>
</feature>
<dbReference type="EMBL" id="CP081201">
    <property type="protein sequence ID" value="UXZ98678.1"/>
    <property type="molecule type" value="Genomic_DNA"/>
</dbReference>
<evidence type="ECO:0000259" key="2">
    <source>
        <dbReference type="Pfam" id="PF01266"/>
    </source>
</evidence>
<dbReference type="PANTHER" id="PTHR13847">
    <property type="entry name" value="SARCOSINE DEHYDROGENASE-RELATED"/>
    <property type="match status" value="1"/>
</dbReference>
<dbReference type="InterPro" id="IPR036188">
    <property type="entry name" value="FAD/NAD-bd_sf"/>
</dbReference>